<dbReference type="Gene3D" id="2.40.340.10">
    <property type="entry name" value="MoeA, C-terminal, domain IV"/>
    <property type="match status" value="1"/>
</dbReference>
<organism evidence="7 9">
    <name type="scientific">Lacisediminihabitans changchengi</name>
    <dbReference type="NCBI Taxonomy" id="2787634"/>
    <lineage>
        <taxon>Bacteria</taxon>
        <taxon>Bacillati</taxon>
        <taxon>Actinomycetota</taxon>
        <taxon>Actinomycetes</taxon>
        <taxon>Micrococcales</taxon>
        <taxon>Microbacteriaceae</taxon>
        <taxon>Lacisediminihabitans</taxon>
    </lineage>
</organism>
<dbReference type="CDD" id="cd00887">
    <property type="entry name" value="MoeA"/>
    <property type="match status" value="1"/>
</dbReference>
<dbReference type="GO" id="GO:0061599">
    <property type="term" value="F:molybdopterin molybdotransferase activity"/>
    <property type="evidence" value="ECO:0007669"/>
    <property type="project" value="UniProtKB-UniRule"/>
</dbReference>
<evidence type="ECO:0000256" key="1">
    <source>
        <dbReference type="ARBA" id="ARBA00002901"/>
    </source>
</evidence>
<dbReference type="SMART" id="SM00852">
    <property type="entry name" value="MoCF_biosynth"/>
    <property type="match status" value="1"/>
</dbReference>
<dbReference type="PANTHER" id="PTHR10192">
    <property type="entry name" value="MOLYBDOPTERIN BIOSYNTHESIS PROTEIN"/>
    <property type="match status" value="1"/>
</dbReference>
<sequence>MSITQHHGATTGTRAGWLEAREVAFAAASVVPVETVPLDAAVGRILVEPVSALLDVPHYASSAMDGWAVAGAGPWDIVERAALRPGEATAIVTGGDIPIGADAVVRSEIAERFDGRLHASTPTRGHHIRPAGEEATRGETVIAAGTVLNPAHVALAAGAGHDTLTVRGAVTVSLALTGGEVITAGLPAAGQVRDSFGPQLPAMLRMLGASVTSSRRVADTIDDTIAALSQPGVALVISTGGTGNSARDHLRTALERLGAEMLIDGIRMRPGGPTLLARLPGGSLVLALPGNPLAAMLALLTIGGPLIAGMTGVALPDLDTVTLAVAVDGVAGGAVLMPYRLENGAAVPNRHRASGMMRGLADAAGVLVVPSDGAKKGDRVTAIALPWN</sequence>
<dbReference type="InterPro" id="IPR001453">
    <property type="entry name" value="MoaB/Mog_dom"/>
</dbReference>
<keyword evidence="3 5" id="KW-0500">Molybdenum</keyword>
<feature type="domain" description="MoaB/Mog" evidence="6">
    <location>
        <begin position="173"/>
        <end position="309"/>
    </location>
</feature>
<evidence type="ECO:0000313" key="9">
    <source>
        <dbReference type="Proteomes" id="UP000636458"/>
    </source>
</evidence>
<dbReference type="InterPro" id="IPR036135">
    <property type="entry name" value="MoeA_linker/N_sf"/>
</dbReference>
<dbReference type="Pfam" id="PF03453">
    <property type="entry name" value="MoeA_N"/>
    <property type="match status" value="1"/>
</dbReference>
<dbReference type="GO" id="GO:0046872">
    <property type="term" value="F:metal ion binding"/>
    <property type="evidence" value="ECO:0007669"/>
    <property type="project" value="UniProtKB-UniRule"/>
</dbReference>
<comment type="similarity">
    <text evidence="2 5">Belongs to the MoeA family.</text>
</comment>
<dbReference type="GO" id="GO:0005829">
    <property type="term" value="C:cytosol"/>
    <property type="evidence" value="ECO:0007669"/>
    <property type="project" value="TreeGrafter"/>
</dbReference>
<dbReference type="EC" id="2.10.1.1" evidence="5"/>
<keyword evidence="5" id="KW-0501">Molybdenum cofactor biosynthesis</keyword>
<dbReference type="InterPro" id="IPR005110">
    <property type="entry name" value="MoeA_linker/N"/>
</dbReference>
<dbReference type="EMBL" id="JAEPES010000003">
    <property type="protein sequence ID" value="MBK4348078.1"/>
    <property type="molecule type" value="Genomic_DNA"/>
</dbReference>
<dbReference type="Pfam" id="PF00994">
    <property type="entry name" value="MoCF_biosynth"/>
    <property type="match status" value="1"/>
</dbReference>
<evidence type="ECO:0000256" key="3">
    <source>
        <dbReference type="ARBA" id="ARBA00022505"/>
    </source>
</evidence>
<comment type="function">
    <text evidence="1 5">Catalyzes the insertion of molybdate into adenylated molybdopterin with the concomitant release of AMP.</text>
</comment>
<dbReference type="EMBL" id="JAEPES010000001">
    <property type="protein sequence ID" value="MBK4346799.1"/>
    <property type="molecule type" value="Genomic_DNA"/>
</dbReference>
<dbReference type="InterPro" id="IPR038987">
    <property type="entry name" value="MoeA-like"/>
</dbReference>
<protein>
    <recommendedName>
        <fullName evidence="5">Molybdopterin molybdenumtransferase</fullName>
        <ecNumber evidence="5">2.10.1.1</ecNumber>
    </recommendedName>
</protein>
<evidence type="ECO:0000256" key="2">
    <source>
        <dbReference type="ARBA" id="ARBA00010763"/>
    </source>
</evidence>
<comment type="pathway">
    <text evidence="5">Cofactor biosynthesis; molybdopterin biosynthesis.</text>
</comment>
<dbReference type="PANTHER" id="PTHR10192:SF5">
    <property type="entry name" value="GEPHYRIN"/>
    <property type="match status" value="1"/>
</dbReference>
<dbReference type="RefSeq" id="WP_200555093.1">
    <property type="nucleotide sequence ID" value="NZ_JAEPES010000001.1"/>
</dbReference>
<dbReference type="InterPro" id="IPR036425">
    <property type="entry name" value="MoaB/Mog-like_dom_sf"/>
</dbReference>
<dbReference type="SUPFAM" id="SSF53218">
    <property type="entry name" value="Molybdenum cofactor biosynthesis proteins"/>
    <property type="match status" value="1"/>
</dbReference>
<keyword evidence="5" id="KW-0808">Transferase</keyword>
<proteinExistence type="inferred from homology"/>
<dbReference type="Proteomes" id="UP000636458">
    <property type="component" value="Unassembled WGS sequence"/>
</dbReference>
<dbReference type="InterPro" id="IPR036688">
    <property type="entry name" value="MoeA_C_domain_IV_sf"/>
</dbReference>
<comment type="caution">
    <text evidence="7">The sequence shown here is derived from an EMBL/GenBank/DDBJ whole genome shotgun (WGS) entry which is preliminary data.</text>
</comment>
<evidence type="ECO:0000313" key="7">
    <source>
        <dbReference type="EMBL" id="MBK4346799.1"/>
    </source>
</evidence>
<dbReference type="Gene3D" id="2.170.190.11">
    <property type="entry name" value="Molybdopterin biosynthesis moea protein, domain 3"/>
    <property type="match status" value="1"/>
</dbReference>
<dbReference type="Gene3D" id="3.40.980.10">
    <property type="entry name" value="MoaB/Mog-like domain"/>
    <property type="match status" value="1"/>
</dbReference>
<comment type="cofactor">
    <cofactor evidence="5">
        <name>Mg(2+)</name>
        <dbReference type="ChEBI" id="CHEBI:18420"/>
    </cofactor>
</comment>
<dbReference type="Gene3D" id="3.90.105.10">
    <property type="entry name" value="Molybdopterin biosynthesis moea protein, domain 2"/>
    <property type="match status" value="1"/>
</dbReference>
<keyword evidence="9" id="KW-1185">Reference proteome</keyword>
<dbReference type="SUPFAM" id="SSF63882">
    <property type="entry name" value="MoeA N-terminal region -like"/>
    <property type="match status" value="1"/>
</dbReference>
<evidence type="ECO:0000259" key="6">
    <source>
        <dbReference type="SMART" id="SM00852"/>
    </source>
</evidence>
<gene>
    <name evidence="7" type="ORF">IV501_04065</name>
    <name evidence="8" type="ORF">IV501_10560</name>
</gene>
<comment type="catalytic activity">
    <reaction evidence="4">
        <text>adenylyl-molybdopterin + molybdate = Mo-molybdopterin + AMP + H(+)</text>
        <dbReference type="Rhea" id="RHEA:35047"/>
        <dbReference type="ChEBI" id="CHEBI:15378"/>
        <dbReference type="ChEBI" id="CHEBI:36264"/>
        <dbReference type="ChEBI" id="CHEBI:62727"/>
        <dbReference type="ChEBI" id="CHEBI:71302"/>
        <dbReference type="ChEBI" id="CHEBI:456215"/>
        <dbReference type="EC" id="2.10.1.1"/>
    </reaction>
</comment>
<keyword evidence="5" id="KW-0460">Magnesium</keyword>
<reference evidence="7" key="1">
    <citation type="submission" date="2021-01" db="EMBL/GenBank/DDBJ databases">
        <title>Lacisediminihabitans sp. nov. strain G11-30, isolated from Antarctic Soil.</title>
        <authorList>
            <person name="Li J."/>
        </authorList>
    </citation>
    <scope>NUCLEOTIDE SEQUENCE</scope>
    <source>
        <strain evidence="7">G11-30</strain>
    </source>
</reference>
<evidence type="ECO:0000256" key="4">
    <source>
        <dbReference type="ARBA" id="ARBA00047317"/>
    </source>
</evidence>
<evidence type="ECO:0000256" key="5">
    <source>
        <dbReference type="RuleBase" id="RU365090"/>
    </source>
</evidence>
<name>A0A934SRH6_9MICO</name>
<dbReference type="AlphaFoldDB" id="A0A934SRH6"/>
<dbReference type="SUPFAM" id="SSF63867">
    <property type="entry name" value="MoeA C-terminal domain-like"/>
    <property type="match status" value="1"/>
</dbReference>
<accession>A0A934SRH6</accession>
<evidence type="ECO:0000313" key="8">
    <source>
        <dbReference type="EMBL" id="MBK4348078.1"/>
    </source>
</evidence>
<keyword evidence="5" id="KW-0479">Metal-binding</keyword>
<dbReference type="GO" id="GO:0006777">
    <property type="term" value="P:Mo-molybdopterin cofactor biosynthetic process"/>
    <property type="evidence" value="ECO:0007669"/>
    <property type="project" value="UniProtKB-UniRule"/>
</dbReference>